<dbReference type="Pfam" id="PF20240">
    <property type="entry name" value="DUF6597"/>
    <property type="match status" value="1"/>
</dbReference>
<dbReference type="Proteomes" id="UP000652427">
    <property type="component" value="Unassembled WGS sequence"/>
</dbReference>
<comment type="caution">
    <text evidence="2">The sequence shown here is derived from an EMBL/GenBank/DDBJ whole genome shotgun (WGS) entry which is preliminary data.</text>
</comment>
<evidence type="ECO:0000313" key="2">
    <source>
        <dbReference type="EMBL" id="NVD29048.1"/>
    </source>
</evidence>
<feature type="domain" description="HTH araC/xylS-type" evidence="1">
    <location>
        <begin position="156"/>
        <end position="255"/>
    </location>
</feature>
<dbReference type="RefSeq" id="WP_176280484.1">
    <property type="nucleotide sequence ID" value="NZ_JABWMH010000004.1"/>
</dbReference>
<accession>A0ABX2N5S6</accession>
<evidence type="ECO:0000313" key="3">
    <source>
        <dbReference type="Proteomes" id="UP000652427"/>
    </source>
</evidence>
<protein>
    <submittedName>
        <fullName evidence="2">AraC family transcriptional regulator</fullName>
    </submittedName>
</protein>
<dbReference type="PROSITE" id="PS01124">
    <property type="entry name" value="HTH_ARAC_FAMILY_2"/>
    <property type="match status" value="1"/>
</dbReference>
<proteinExistence type="predicted"/>
<evidence type="ECO:0000259" key="1">
    <source>
        <dbReference type="PROSITE" id="PS01124"/>
    </source>
</evidence>
<reference evidence="2 3" key="1">
    <citation type="submission" date="2020-06" db="EMBL/GenBank/DDBJ databases">
        <authorList>
            <person name="Kim S.-J."/>
            <person name="Park S.-J."/>
        </authorList>
    </citation>
    <scope>NUCLEOTIDE SEQUENCE [LARGE SCALE GENOMIC DNA]</scope>
    <source>
        <strain evidence="2 3">SW-151</strain>
    </source>
</reference>
<dbReference type="EMBL" id="JABWMH010000004">
    <property type="protein sequence ID" value="NVD29048.1"/>
    <property type="molecule type" value="Genomic_DNA"/>
</dbReference>
<name>A0ABX2N5S6_9SPHN</name>
<gene>
    <name evidence="2" type="ORF">HUO14_14200</name>
</gene>
<sequence length="280" mass="31458">MVSLRYFAPAEDVRDLVSVYYLFEVDQPRFADNERAAIAQLRFLLEGSAVISFANGSSFPAKDVMLQGPSTGSMHFDVTGPFRMFGVGILPAGWAISTKKSAAEYTDRAVNAAEVFTQEIDKNLEYLRGCKTPEEMVAWADKIYRALKPRLKPETAAFTKMIDEWLSSEPSPPVSGLMERSSQSSRQVLRTVNKLYGMPPKYLARKYRALRAARAYAEHNEEELLELVDAFYDQSHMIREVKFFAGVTPTQLRVGEGETARLIDQRADLKGKIPPLISDT</sequence>
<dbReference type="Gene3D" id="1.10.10.60">
    <property type="entry name" value="Homeodomain-like"/>
    <property type="match status" value="1"/>
</dbReference>
<keyword evidence="3" id="KW-1185">Reference proteome</keyword>
<dbReference type="InterPro" id="IPR018060">
    <property type="entry name" value="HTH_AraC"/>
</dbReference>
<dbReference type="InterPro" id="IPR046532">
    <property type="entry name" value="DUF6597"/>
</dbReference>
<organism evidence="2 3">
    <name type="scientific">Parasphingorhabdus flavimaris</name>
    <dbReference type="NCBI Taxonomy" id="266812"/>
    <lineage>
        <taxon>Bacteria</taxon>
        <taxon>Pseudomonadati</taxon>
        <taxon>Pseudomonadota</taxon>
        <taxon>Alphaproteobacteria</taxon>
        <taxon>Sphingomonadales</taxon>
        <taxon>Sphingomonadaceae</taxon>
        <taxon>Parasphingorhabdus</taxon>
    </lineage>
</organism>